<feature type="transmembrane region" description="Helical" evidence="7">
    <location>
        <begin position="221"/>
        <end position="246"/>
    </location>
</feature>
<feature type="transmembrane region" description="Helical" evidence="7">
    <location>
        <begin position="300"/>
        <end position="321"/>
    </location>
</feature>
<dbReference type="PROSITE" id="PS00216">
    <property type="entry name" value="SUGAR_TRANSPORT_1"/>
    <property type="match status" value="1"/>
</dbReference>
<keyword evidence="2" id="KW-0813">Transport</keyword>
<keyword evidence="3" id="KW-1003">Cell membrane</keyword>
<keyword evidence="6 7" id="KW-0472">Membrane</keyword>
<accession>Q97N18</accession>
<feature type="transmembrane region" description="Helical" evidence="7">
    <location>
        <begin position="328"/>
        <end position="349"/>
    </location>
</feature>
<feature type="transmembrane region" description="Helical" evidence="7">
    <location>
        <begin position="267"/>
        <end position="288"/>
    </location>
</feature>
<proteinExistence type="predicted"/>
<dbReference type="PRINTS" id="PR01036">
    <property type="entry name" value="TCRTETB"/>
</dbReference>
<dbReference type="NCBIfam" id="TIGR00711">
    <property type="entry name" value="efflux_EmrB"/>
    <property type="match status" value="1"/>
</dbReference>
<dbReference type="eggNOG" id="COG2223">
    <property type="taxonomic scope" value="Bacteria"/>
</dbReference>
<comment type="subcellular location">
    <subcellularLocation>
        <location evidence="1">Cell membrane</location>
        <topology evidence="1">Multi-pass membrane protein</topology>
    </subcellularLocation>
</comment>
<dbReference type="InterPro" id="IPR020846">
    <property type="entry name" value="MFS_dom"/>
</dbReference>
<feature type="domain" description="Major facilitator superfamily (MFS) profile" evidence="8">
    <location>
        <begin position="9"/>
        <end position="459"/>
    </location>
</feature>
<evidence type="ECO:0000256" key="5">
    <source>
        <dbReference type="ARBA" id="ARBA00022989"/>
    </source>
</evidence>
<dbReference type="Gene3D" id="1.20.1250.20">
    <property type="entry name" value="MFS general substrate transporter like domains"/>
    <property type="match status" value="1"/>
</dbReference>
<gene>
    <name evidence="9" type="ordered locus">CA_C0020</name>
</gene>
<dbReference type="GO" id="GO:0022857">
    <property type="term" value="F:transmembrane transporter activity"/>
    <property type="evidence" value="ECO:0007669"/>
    <property type="project" value="InterPro"/>
</dbReference>
<evidence type="ECO:0000256" key="2">
    <source>
        <dbReference type="ARBA" id="ARBA00022448"/>
    </source>
</evidence>
<feature type="transmembrane region" description="Helical" evidence="7">
    <location>
        <begin position="76"/>
        <end position="101"/>
    </location>
</feature>
<dbReference type="STRING" id="272562.CA_C0020"/>
<feature type="transmembrane region" description="Helical" evidence="7">
    <location>
        <begin position="132"/>
        <end position="151"/>
    </location>
</feature>
<dbReference type="InterPro" id="IPR036259">
    <property type="entry name" value="MFS_trans_sf"/>
</dbReference>
<feature type="transmembrane region" description="Helical" evidence="7">
    <location>
        <begin position="107"/>
        <end position="125"/>
    </location>
</feature>
<feature type="transmembrane region" description="Helical" evidence="7">
    <location>
        <begin position="195"/>
        <end position="215"/>
    </location>
</feature>
<feature type="transmembrane region" description="Helical" evidence="7">
    <location>
        <begin position="47"/>
        <end position="64"/>
    </location>
</feature>
<evidence type="ECO:0000256" key="4">
    <source>
        <dbReference type="ARBA" id="ARBA00022692"/>
    </source>
</evidence>
<dbReference type="HOGENOM" id="CLU_000960_28_3_9"/>
<dbReference type="InterPro" id="IPR011701">
    <property type="entry name" value="MFS"/>
</dbReference>
<dbReference type="EMBL" id="AE001437">
    <property type="protein sequence ID" value="AAK78007.1"/>
    <property type="molecule type" value="Genomic_DNA"/>
</dbReference>
<evidence type="ECO:0000313" key="10">
    <source>
        <dbReference type="Proteomes" id="UP000000814"/>
    </source>
</evidence>
<protein>
    <submittedName>
        <fullName evidence="9">MDR-type permease</fullName>
    </submittedName>
</protein>
<name>Q97N18_CLOAB</name>
<dbReference type="PROSITE" id="PS50850">
    <property type="entry name" value="MFS"/>
    <property type="match status" value="1"/>
</dbReference>
<feature type="transmembrane region" description="Helical" evidence="7">
    <location>
        <begin position="854"/>
        <end position="870"/>
    </location>
</feature>
<dbReference type="InterPro" id="IPR005829">
    <property type="entry name" value="Sugar_transporter_CS"/>
</dbReference>
<dbReference type="RefSeq" id="WP_010963349.1">
    <property type="nucleotide sequence ID" value="NC_003030.1"/>
</dbReference>
<feature type="transmembrane region" description="Helical" evidence="7">
    <location>
        <begin position="163"/>
        <end position="183"/>
    </location>
</feature>
<dbReference type="Gene3D" id="1.20.1720.10">
    <property type="entry name" value="Multidrug resistance protein D"/>
    <property type="match status" value="1"/>
</dbReference>
<dbReference type="eggNOG" id="COG1511">
    <property type="taxonomic scope" value="Bacteria"/>
</dbReference>
<evidence type="ECO:0000256" key="3">
    <source>
        <dbReference type="ARBA" id="ARBA00022475"/>
    </source>
</evidence>
<feature type="transmembrane region" description="Helical" evidence="7">
    <location>
        <begin position="7"/>
        <end position="27"/>
    </location>
</feature>
<dbReference type="OrthoDB" id="2321349at2"/>
<dbReference type="PIR" id="D96902">
    <property type="entry name" value="D96902"/>
</dbReference>
<keyword evidence="5 7" id="KW-1133">Transmembrane helix</keyword>
<reference evidence="9 10" key="1">
    <citation type="journal article" date="2001" name="J. Bacteriol.">
        <title>Genome sequence and comparative analysis of the solvent-producing bacterium Clostridium acetobutylicum.</title>
        <authorList>
            <person name="Nolling J."/>
            <person name="Breton G."/>
            <person name="Omelchenko M.V."/>
            <person name="Makarova K.S."/>
            <person name="Zeng Q."/>
            <person name="Gibson R."/>
            <person name="Lee H.M."/>
            <person name="Dubois J."/>
            <person name="Qiu D."/>
            <person name="Hitti J."/>
            <person name="Wolf Y.I."/>
            <person name="Tatusov R.L."/>
            <person name="Sabathe F."/>
            <person name="Doucette-Stamm L."/>
            <person name="Soucaille P."/>
            <person name="Daly M.J."/>
            <person name="Bennett G.N."/>
            <person name="Koonin E.V."/>
            <person name="Smith D.R."/>
        </authorList>
    </citation>
    <scope>NUCLEOTIDE SEQUENCE [LARGE SCALE GENOMIC DNA]</scope>
    <source>
        <strain evidence="10">ATCC 824 / DSM 792 / JCM 1419 / LMG 5710 / VKM B-1787</strain>
    </source>
</reference>
<keyword evidence="10" id="KW-1185">Reference proteome</keyword>
<dbReference type="Proteomes" id="UP000000814">
    <property type="component" value="Chromosome"/>
</dbReference>
<sequence>MNERKKYIGFIGILIAAFLGVIDSTIVNIALPNITDYFKVSLNDTSWISTIYALALAVFMITAAKFADQFGRKKLMIIGILIFGVSSALCGISNSLLFLIIMRFVQGIGGAIITPIALPMGIEIFGKERMNIVVGASGAVVGLAAASGPPLGGVLIKYINWQSVFFVNVPFAIAALILIVICVNESYDNTVSKDIDWFGVMTLTISLFCLIFALLKGKDYGWTSTLIISLFLIFVVSLILFIIIELKVSSPMIEINLFKEPTFTASSICYMITGFGLMCPLLILNYYLQNVLQYDTLEAAFIMMSVSLTGMFSTPIGSILGKKVSPRIINFIGMLSLGIGIFRLSYLSYGMSKGTMIFDLIICGIGLGFSVQALSSSVKFIPKEKSGIGSGIVNAARQIGSCIGIAILVSMLNSNVSDAKDNIKKDVVSYINNKKEIIYPVRKELVKIVNDKFNKSDNNLSNKSTMSQSSITNDVKEILKRNSSVFSNRASFEDNDTLEQLYNATKKLSDGSEKSYQGQVVLNNGIGALDSGINSIYNGSSALTSGMGSLNNGLNRAFLGSQKLKEGSAGLSTLVNGISQLNDGSKKLSAQFSHSQDENTPTIYDGIYGVNDGAQKLSSGVTTYVSSVDSTIYMMAKNTPNAANVLESYKAELIKAKAKNDIQSEEMLQNLIAIYSAAIDSSTTNLADFKNRLNENKNIVSSGEEVKQGAEKVSGGTSKVLGQFEDGGSFKTGVLALSEGIGKMSNSSSGLIKFQDGIGSLSDALYKLSRGGSKVYDGSEKLSSGIKASLAGGDKLKEGSGKILEASSKLKSGTNKIVESEGMAGQKESLSKVINKIKDEKNDKISEAFNKTNLIAAIVLMICSLLGLFTDKREKKVEA</sequence>
<evidence type="ECO:0000256" key="6">
    <source>
        <dbReference type="ARBA" id="ARBA00023136"/>
    </source>
</evidence>
<dbReference type="AlphaFoldDB" id="Q97N18"/>
<evidence type="ECO:0000256" key="7">
    <source>
        <dbReference type="SAM" id="Phobius"/>
    </source>
</evidence>
<dbReference type="InterPro" id="IPR004638">
    <property type="entry name" value="EmrB-like"/>
</dbReference>
<dbReference type="GO" id="GO:0005886">
    <property type="term" value="C:plasma membrane"/>
    <property type="evidence" value="ECO:0007669"/>
    <property type="project" value="UniProtKB-SubCell"/>
</dbReference>
<dbReference type="eggNOG" id="COG0477">
    <property type="taxonomic scope" value="Bacteria"/>
</dbReference>
<organism evidence="9 10">
    <name type="scientific">Clostridium acetobutylicum (strain ATCC 824 / DSM 792 / JCM 1419 / IAM 19013 / LMG 5710 / NBRC 13948 / NRRL B-527 / VKM B-1787 / 2291 / W)</name>
    <dbReference type="NCBI Taxonomy" id="272562"/>
    <lineage>
        <taxon>Bacteria</taxon>
        <taxon>Bacillati</taxon>
        <taxon>Bacillota</taxon>
        <taxon>Clostridia</taxon>
        <taxon>Eubacteriales</taxon>
        <taxon>Clostridiaceae</taxon>
        <taxon>Clostridium</taxon>
    </lineage>
</organism>
<dbReference type="CDD" id="cd17321">
    <property type="entry name" value="MFS_MMR_MDR_like"/>
    <property type="match status" value="1"/>
</dbReference>
<dbReference type="PANTHER" id="PTHR42718">
    <property type="entry name" value="MAJOR FACILITATOR SUPERFAMILY MULTIDRUG TRANSPORTER MFSC"/>
    <property type="match status" value="1"/>
</dbReference>
<dbReference type="SUPFAM" id="SSF103473">
    <property type="entry name" value="MFS general substrate transporter"/>
    <property type="match status" value="2"/>
</dbReference>
<keyword evidence="4 7" id="KW-0812">Transmembrane</keyword>
<dbReference type="GeneID" id="44996498"/>
<evidence type="ECO:0000313" key="9">
    <source>
        <dbReference type="EMBL" id="AAK78007.1"/>
    </source>
</evidence>
<evidence type="ECO:0000256" key="1">
    <source>
        <dbReference type="ARBA" id="ARBA00004651"/>
    </source>
</evidence>
<dbReference type="Pfam" id="PF07690">
    <property type="entry name" value="MFS_1"/>
    <property type="match status" value="1"/>
</dbReference>
<evidence type="ECO:0000259" key="8">
    <source>
        <dbReference type="PROSITE" id="PS50850"/>
    </source>
</evidence>
<dbReference type="KEGG" id="cac:CA_C0020"/>
<dbReference type="PANTHER" id="PTHR42718:SF46">
    <property type="entry name" value="BLR6921 PROTEIN"/>
    <property type="match status" value="1"/>
</dbReference>
<dbReference type="PATRIC" id="fig|272562.8.peg.199"/>